<dbReference type="EC" id="2.4.-.-" evidence="4"/>
<dbReference type="PANTHER" id="PTHR46401">
    <property type="entry name" value="GLYCOSYLTRANSFERASE WBBK-RELATED"/>
    <property type="match status" value="1"/>
</dbReference>
<feature type="domain" description="Glycosyltransferase subfamily 4-like N-terminal" evidence="3">
    <location>
        <begin position="45"/>
        <end position="136"/>
    </location>
</feature>
<evidence type="ECO:0000313" key="4">
    <source>
        <dbReference type="EMBL" id="WOX56948.1"/>
    </source>
</evidence>
<dbReference type="Proteomes" id="UP001305652">
    <property type="component" value="Chromosome"/>
</dbReference>
<dbReference type="PANTHER" id="PTHR46401:SF2">
    <property type="entry name" value="GLYCOSYLTRANSFERASE WBBK-RELATED"/>
    <property type="match status" value="1"/>
</dbReference>
<evidence type="ECO:0000313" key="5">
    <source>
        <dbReference type="Proteomes" id="UP001305652"/>
    </source>
</evidence>
<dbReference type="GO" id="GO:0016757">
    <property type="term" value="F:glycosyltransferase activity"/>
    <property type="evidence" value="ECO:0007669"/>
    <property type="project" value="UniProtKB-KW"/>
</dbReference>
<evidence type="ECO:0000256" key="1">
    <source>
        <dbReference type="ARBA" id="ARBA00022679"/>
    </source>
</evidence>
<organism evidence="4 5">
    <name type="scientific">Methanoculleus receptaculi</name>
    <dbReference type="NCBI Taxonomy" id="394967"/>
    <lineage>
        <taxon>Archaea</taxon>
        <taxon>Methanobacteriati</taxon>
        <taxon>Methanobacteriota</taxon>
        <taxon>Stenosarchaea group</taxon>
        <taxon>Methanomicrobia</taxon>
        <taxon>Methanomicrobiales</taxon>
        <taxon>Methanomicrobiaceae</taxon>
        <taxon>Methanoculleus</taxon>
    </lineage>
</organism>
<accession>A0AAX4FSP0</accession>
<dbReference type="RefSeq" id="WP_318620415.1">
    <property type="nucleotide sequence ID" value="NZ_CP137642.1"/>
</dbReference>
<evidence type="ECO:0000259" key="2">
    <source>
        <dbReference type="Pfam" id="PF00534"/>
    </source>
</evidence>
<proteinExistence type="predicted"/>
<dbReference type="CDD" id="cd03801">
    <property type="entry name" value="GT4_PimA-like"/>
    <property type="match status" value="1"/>
</dbReference>
<dbReference type="Pfam" id="PF00534">
    <property type="entry name" value="Glycos_transf_1"/>
    <property type="match status" value="1"/>
</dbReference>
<sequence>MKVNFFVEDMLLFKYIGCATLAKTLYSALIEDDEPCLQVAWNSRGRDFDLVHYHTFGPLALANRAYSPGVKVLTAHSTPRLNIGNLAFFERLNRLYPEIYQGFDHIITISPLCDEEVREIAPDVPTTLIPNGVDRDKFRPDPEKRAAFRRNYGIGEDEWVVLTVAQQTPRKGIYDFLALSHEHTDTRFVWVGGFPYGRFSQDYSIIEEKKSRCGKNVIFTGFVDDITAAYCSADVFFMPSYAEGLPMVALEAFATGLPVVARKIPEFTGNFKETAVYFENLEEAGTLLEDRSLLEQHAALSRPFTEDYDIRKIAKLHINLYRELTGQ</sequence>
<keyword evidence="1 4" id="KW-0808">Transferase</keyword>
<dbReference type="EMBL" id="CP137642">
    <property type="protein sequence ID" value="WOX56948.1"/>
    <property type="molecule type" value="Genomic_DNA"/>
</dbReference>
<dbReference type="AlphaFoldDB" id="A0AAX4FSP0"/>
<feature type="domain" description="Glycosyl transferase family 1" evidence="2">
    <location>
        <begin position="146"/>
        <end position="267"/>
    </location>
</feature>
<dbReference type="SUPFAM" id="SSF53756">
    <property type="entry name" value="UDP-Glycosyltransferase/glycogen phosphorylase"/>
    <property type="match status" value="1"/>
</dbReference>
<dbReference type="InterPro" id="IPR001296">
    <property type="entry name" value="Glyco_trans_1"/>
</dbReference>
<dbReference type="Gene3D" id="3.40.50.2000">
    <property type="entry name" value="Glycogen Phosphorylase B"/>
    <property type="match status" value="2"/>
</dbReference>
<reference evidence="4 5" key="1">
    <citation type="submission" date="2023-10" db="EMBL/GenBank/DDBJ databases">
        <title>The complete genome sequence of Methanoculleus receptaculi DSM 18860.</title>
        <authorList>
            <person name="Lai S.-J."/>
            <person name="You Y.-T."/>
            <person name="Chen S.-C."/>
        </authorList>
    </citation>
    <scope>NUCLEOTIDE SEQUENCE [LARGE SCALE GENOMIC DNA]</scope>
    <source>
        <strain evidence="4 5">DSM 18860</strain>
    </source>
</reference>
<dbReference type="Pfam" id="PF13439">
    <property type="entry name" value="Glyco_transf_4"/>
    <property type="match status" value="1"/>
</dbReference>
<dbReference type="InterPro" id="IPR028098">
    <property type="entry name" value="Glyco_trans_4-like_N"/>
</dbReference>
<gene>
    <name evidence="4" type="ORF">R6Y96_06405</name>
</gene>
<protein>
    <submittedName>
        <fullName evidence="4">Glycosyltransferase family 4 protein</fullName>
        <ecNumber evidence="4">2.4.-.-</ecNumber>
    </submittedName>
</protein>
<keyword evidence="5" id="KW-1185">Reference proteome</keyword>
<keyword evidence="4" id="KW-0328">Glycosyltransferase</keyword>
<dbReference type="GeneID" id="85732772"/>
<name>A0AAX4FSP0_9EURY</name>
<dbReference type="KEGG" id="mrc:R6Y96_06405"/>
<evidence type="ECO:0000259" key="3">
    <source>
        <dbReference type="Pfam" id="PF13439"/>
    </source>
</evidence>